<organism evidence="2 3">
    <name type="scientific">Ancylostoma duodenale</name>
    <dbReference type="NCBI Taxonomy" id="51022"/>
    <lineage>
        <taxon>Eukaryota</taxon>
        <taxon>Metazoa</taxon>
        <taxon>Ecdysozoa</taxon>
        <taxon>Nematoda</taxon>
        <taxon>Chromadorea</taxon>
        <taxon>Rhabditida</taxon>
        <taxon>Rhabditina</taxon>
        <taxon>Rhabditomorpha</taxon>
        <taxon>Strongyloidea</taxon>
        <taxon>Ancylostomatidae</taxon>
        <taxon>Ancylostomatinae</taxon>
        <taxon>Ancylostoma</taxon>
    </lineage>
</organism>
<sequence>MQKLTEISVFLLNKGTFPSQAMEHIRQLGQTMTEERRKRLDALRKQMPSNLNRTMGDVTRILLNNTLSGNEKVLSLSSAIGALPREHRRALEKMLNQEATPSQVNPAPEKADLPGASHGIPIDVDRSATEIDANAPKPFPIRKDTDGIGPAGEIGPQPVISGVPSSTLIRRSDMPPMEMPIIHPISSGQQVLAVPPNIFGNNNPGQQSVNYENQVPIQPRLSHSGKPHSVGTVFKDKTNPPTTEQIDDADLLNPRSSILSDAVRLLEKTIPLIKPGNPIRSEASKNPRYSPPYTFPLPDQPHHAMSERRAFLPLRDDVPGTGVLPISPVNSVQTGLSGFDTHLARFASGVPNRENLFPEVVNQGRSGPPRARLFPTPERQEGTKLEGNGRATSQDTFLIENFPPAPYGIAPRPKQTQGHDLLDTDRLGSWSMGRFDKEEPQYPPPEPVRESTTVIAIIQERTTRATINSQIPTGSEKGVSATLPAFQPYRGPEEITGSHASRELYNIRHLGRPRFVKIDLLNE</sequence>
<evidence type="ECO:0000313" key="3">
    <source>
        <dbReference type="Proteomes" id="UP000054047"/>
    </source>
</evidence>
<dbReference type="AlphaFoldDB" id="A0A0C2H200"/>
<feature type="region of interest" description="Disordered" evidence="1">
    <location>
        <begin position="131"/>
        <end position="164"/>
    </location>
</feature>
<dbReference type="EMBL" id="KN726570">
    <property type="protein sequence ID" value="KIH67785.1"/>
    <property type="molecule type" value="Genomic_DNA"/>
</dbReference>
<evidence type="ECO:0000313" key="2">
    <source>
        <dbReference type="EMBL" id="KIH67785.1"/>
    </source>
</evidence>
<reference evidence="2 3" key="1">
    <citation type="submission" date="2013-12" db="EMBL/GenBank/DDBJ databases">
        <title>Draft genome of the parsitic nematode Ancylostoma duodenale.</title>
        <authorList>
            <person name="Mitreva M."/>
        </authorList>
    </citation>
    <scope>NUCLEOTIDE SEQUENCE [LARGE SCALE GENOMIC DNA]</scope>
    <source>
        <strain evidence="2 3">Zhejiang</strain>
    </source>
</reference>
<feature type="region of interest" description="Disordered" evidence="1">
    <location>
        <begin position="359"/>
        <end position="389"/>
    </location>
</feature>
<name>A0A0C2H200_9BILA</name>
<gene>
    <name evidence="2" type="ORF">ANCDUO_01880</name>
</gene>
<evidence type="ECO:0000256" key="1">
    <source>
        <dbReference type="SAM" id="MobiDB-lite"/>
    </source>
</evidence>
<accession>A0A0C2H200</accession>
<protein>
    <submittedName>
        <fullName evidence="2">Uncharacterized protein</fullName>
    </submittedName>
</protein>
<feature type="region of interest" description="Disordered" evidence="1">
    <location>
        <begin position="221"/>
        <end position="246"/>
    </location>
</feature>
<keyword evidence="3" id="KW-1185">Reference proteome</keyword>
<dbReference type="Proteomes" id="UP000054047">
    <property type="component" value="Unassembled WGS sequence"/>
</dbReference>
<proteinExistence type="predicted"/>
<dbReference type="OrthoDB" id="5876065at2759"/>